<gene>
    <name evidence="2" type="ORF">CP960_03440</name>
</gene>
<sequence length="317" mass="36021">MFSFIKMLQSFLRNLKKKKGLWFTTLSVISIIGISFSMYILMTMTQNVSKEVYVTMSETYETSLKNRINKKEENFKKIVASIYANNDFLTAMEQNNTNAVNSIVNSYNDNFLKAGFNEISMKFYSSSNQINQYRNSINSVITNKSKVFGIEVLNDGIFVILVEPILKGDDLIGVVEIKESIHTLKAEFEKDNSIFVFLLDEKMMGKLSLKAKTGKYRDVVNEYKVEEKKYDGNFYGKLIENGKEGFKKLEDVGYLVDDTYYKTYRKISDINGATIGLAILGEQVEGSGAFVNIVDKMTKTVTTVALGLVISILLFMF</sequence>
<keyword evidence="1" id="KW-0472">Membrane</keyword>
<dbReference type="Proteomes" id="UP000233248">
    <property type="component" value="Unassembled WGS sequence"/>
</dbReference>
<dbReference type="OrthoDB" id="5338931at2"/>
<organism evidence="2 3">
    <name type="scientific">Malaciobacter halophilus</name>
    <dbReference type="NCBI Taxonomy" id="197482"/>
    <lineage>
        <taxon>Bacteria</taxon>
        <taxon>Pseudomonadati</taxon>
        <taxon>Campylobacterota</taxon>
        <taxon>Epsilonproteobacteria</taxon>
        <taxon>Campylobacterales</taxon>
        <taxon>Arcobacteraceae</taxon>
        <taxon>Malaciobacter</taxon>
    </lineage>
</organism>
<name>A0A2N1J4V1_9BACT</name>
<feature type="transmembrane region" description="Helical" evidence="1">
    <location>
        <begin position="21"/>
        <end position="42"/>
    </location>
</feature>
<dbReference type="KEGG" id="ahs:AHALO_1573"/>
<protein>
    <recommendedName>
        <fullName evidence="4">Double Cache domain-containing protein</fullName>
    </recommendedName>
</protein>
<accession>A0A2N1J4V1</accession>
<dbReference type="EMBL" id="NXIF01000012">
    <property type="protein sequence ID" value="PKI81591.1"/>
    <property type="molecule type" value="Genomic_DNA"/>
</dbReference>
<dbReference type="AlphaFoldDB" id="A0A2N1J4V1"/>
<keyword evidence="1" id="KW-1133">Transmembrane helix</keyword>
<evidence type="ECO:0000256" key="1">
    <source>
        <dbReference type="SAM" id="Phobius"/>
    </source>
</evidence>
<proteinExistence type="predicted"/>
<evidence type="ECO:0000313" key="3">
    <source>
        <dbReference type="Proteomes" id="UP000233248"/>
    </source>
</evidence>
<evidence type="ECO:0000313" key="2">
    <source>
        <dbReference type="EMBL" id="PKI81591.1"/>
    </source>
</evidence>
<keyword evidence="3" id="KW-1185">Reference proteome</keyword>
<evidence type="ECO:0008006" key="4">
    <source>
        <dbReference type="Google" id="ProtNLM"/>
    </source>
</evidence>
<reference evidence="2 3" key="1">
    <citation type="submission" date="2017-09" db="EMBL/GenBank/DDBJ databases">
        <title>Genomics of the genus Arcobacter.</title>
        <authorList>
            <person name="Perez-Cataluna A."/>
            <person name="Figueras M.J."/>
            <person name="Salas-Masso N."/>
        </authorList>
    </citation>
    <scope>NUCLEOTIDE SEQUENCE [LARGE SCALE GENOMIC DNA]</scope>
    <source>
        <strain evidence="2 3">DSM 18005</strain>
    </source>
</reference>
<comment type="caution">
    <text evidence="2">The sequence shown here is derived from an EMBL/GenBank/DDBJ whole genome shotgun (WGS) entry which is preliminary data.</text>
</comment>
<keyword evidence="1" id="KW-0812">Transmembrane</keyword>